<comment type="caution">
    <text evidence="1">The sequence shown here is derived from an EMBL/GenBank/DDBJ whole genome shotgun (WGS) entry which is preliminary data.</text>
</comment>
<reference evidence="2" key="1">
    <citation type="journal article" date="2022" name="Mol. Ecol. Resour.">
        <title>The genomes of chicory, endive, great burdock and yacon provide insights into Asteraceae palaeo-polyploidization history and plant inulin production.</title>
        <authorList>
            <person name="Fan W."/>
            <person name="Wang S."/>
            <person name="Wang H."/>
            <person name="Wang A."/>
            <person name="Jiang F."/>
            <person name="Liu H."/>
            <person name="Zhao H."/>
            <person name="Xu D."/>
            <person name="Zhang Y."/>
        </authorList>
    </citation>
    <scope>NUCLEOTIDE SEQUENCE [LARGE SCALE GENOMIC DNA]</scope>
    <source>
        <strain evidence="2">cv. Niubang</strain>
    </source>
</reference>
<sequence>MSFSKYIIITVSCVMANKNGLLLSSVALILLVGCALGIIAAMHFKNVEEKDDNDGETTTTTSSVKAVTVVCQPTQYKDACKRTLAPLANDSKATPKDYLLASIRSAKLEVNKVLQAASNKKPDHDIPPQDHARIDECRKLLSFAIQDLESTIITMETMNRTLGEHIRDLRNWLTAVYSFQSQCKAAIKKSDDKYKSLILEFMLNSTQLCDNALAIASGFSEIIKELNIEQFTFSLDDLNLQHSRRLLQSQDGISDPTWSPAGDRRPLSSFQGPGSGPGPRPDTKPDIVVAKDGSGRFMTIGEAIATYQTPLPPGKQMYIIYVKAGEYNEQVVIQRHQENVFIYGDGDGTIVTCDKSVIKDKLETPYTATFAAEGKGFMAKSMTFRNTAGPEGEQAVALRVQSEGAVIYLCKIEGYQDTLLYQNYRQFYRECVITGTVDFIFGEGSAVIQNSEIVVRKPKKSQNNLVIVADGNEKPYQIGGLVLHNCTVRLDKDMEMEVGEGKYNIYLGRPWMPSSTSAIMESDLGGFLKPEGYVPWPQAENEKTCRFFEYNNRGAGATSDNRVKWTTLSILKDPAQAQPYTVATFIDGKQWLQQQHSSIGAPFYLGFIQS</sequence>
<accession>A0ACB9FQI5</accession>
<evidence type="ECO:0000313" key="2">
    <source>
        <dbReference type="Proteomes" id="UP001055879"/>
    </source>
</evidence>
<proteinExistence type="predicted"/>
<name>A0ACB9FQI5_ARCLA</name>
<keyword evidence="2" id="KW-1185">Reference proteome</keyword>
<reference evidence="1 2" key="2">
    <citation type="journal article" date="2022" name="Mol. Ecol. Resour.">
        <title>The genomes of chicory, endive, great burdock and yacon provide insights into Asteraceae paleo-polyploidization history and plant inulin production.</title>
        <authorList>
            <person name="Fan W."/>
            <person name="Wang S."/>
            <person name="Wang H."/>
            <person name="Wang A."/>
            <person name="Jiang F."/>
            <person name="Liu H."/>
            <person name="Zhao H."/>
            <person name="Xu D."/>
            <person name="Zhang Y."/>
        </authorList>
    </citation>
    <scope>NUCLEOTIDE SEQUENCE [LARGE SCALE GENOMIC DNA]</scope>
    <source>
        <strain evidence="2">cv. Niubang</strain>
    </source>
</reference>
<dbReference type="Proteomes" id="UP001055879">
    <property type="component" value="Linkage Group LG01"/>
</dbReference>
<dbReference type="EMBL" id="CM042047">
    <property type="protein sequence ID" value="KAI3773226.1"/>
    <property type="molecule type" value="Genomic_DNA"/>
</dbReference>
<protein>
    <submittedName>
        <fullName evidence="1">Uncharacterized protein</fullName>
    </submittedName>
</protein>
<evidence type="ECO:0000313" key="1">
    <source>
        <dbReference type="EMBL" id="KAI3773226.1"/>
    </source>
</evidence>
<organism evidence="1 2">
    <name type="scientific">Arctium lappa</name>
    <name type="common">Greater burdock</name>
    <name type="synonym">Lappa major</name>
    <dbReference type="NCBI Taxonomy" id="4217"/>
    <lineage>
        <taxon>Eukaryota</taxon>
        <taxon>Viridiplantae</taxon>
        <taxon>Streptophyta</taxon>
        <taxon>Embryophyta</taxon>
        <taxon>Tracheophyta</taxon>
        <taxon>Spermatophyta</taxon>
        <taxon>Magnoliopsida</taxon>
        <taxon>eudicotyledons</taxon>
        <taxon>Gunneridae</taxon>
        <taxon>Pentapetalae</taxon>
        <taxon>asterids</taxon>
        <taxon>campanulids</taxon>
        <taxon>Asterales</taxon>
        <taxon>Asteraceae</taxon>
        <taxon>Carduoideae</taxon>
        <taxon>Cardueae</taxon>
        <taxon>Arctiinae</taxon>
        <taxon>Arctium</taxon>
    </lineage>
</organism>
<gene>
    <name evidence="1" type="ORF">L6452_04431</name>
</gene>